<proteinExistence type="predicted"/>
<reference evidence="1" key="1">
    <citation type="journal article" date="2022" name="Front. Microbiol.">
        <title>New perspectives on an old grouping: The genomic and phenotypic variability of Oxalobacter formigenes and the implications for calcium oxalate stone prevention.</title>
        <authorList>
            <person name="Chmiel J.A."/>
            <person name="Carr C."/>
            <person name="Stuivenberg G.A."/>
            <person name="Venema R."/>
            <person name="Chanyi R.M."/>
            <person name="Al K.F."/>
            <person name="Giguere D."/>
            <person name="Say H."/>
            <person name="Akouris P.P."/>
            <person name="Dominguez Romero S.A."/>
            <person name="Kwong A."/>
            <person name="Tai V."/>
            <person name="Koval S.F."/>
            <person name="Razvi H."/>
            <person name="Bjazevic J."/>
            <person name="Burton J.P."/>
        </authorList>
    </citation>
    <scope>NUCLEOTIDE SEQUENCE</scope>
    <source>
        <strain evidence="1">HOxNP-1</strain>
    </source>
</reference>
<keyword evidence="2" id="KW-1185">Reference proteome</keyword>
<dbReference type="SUPFAM" id="SSF63825">
    <property type="entry name" value="YWTD domain"/>
    <property type="match status" value="1"/>
</dbReference>
<accession>A0ABY7JK88</accession>
<organism evidence="1 2">
    <name type="scientific">Oxalobacter aliiformigenes</name>
    <dbReference type="NCBI Taxonomy" id="2946593"/>
    <lineage>
        <taxon>Bacteria</taxon>
        <taxon>Pseudomonadati</taxon>
        <taxon>Pseudomonadota</taxon>
        <taxon>Betaproteobacteria</taxon>
        <taxon>Burkholderiales</taxon>
        <taxon>Oxalobacteraceae</taxon>
        <taxon>Oxalobacter</taxon>
    </lineage>
</organism>
<protein>
    <submittedName>
        <fullName evidence="1">Uncharacterized protein</fullName>
    </submittedName>
</protein>
<evidence type="ECO:0000313" key="1">
    <source>
        <dbReference type="EMBL" id="WAV98016.1"/>
    </source>
</evidence>
<gene>
    <name evidence="1" type="ORF">NB645_04625</name>
</gene>
<dbReference type="Proteomes" id="UP001164794">
    <property type="component" value="Chromosome"/>
</dbReference>
<evidence type="ECO:0000313" key="2">
    <source>
        <dbReference type="Proteomes" id="UP001164794"/>
    </source>
</evidence>
<dbReference type="RefSeq" id="WP_269265628.1">
    <property type="nucleotide sequence ID" value="NZ_CP098248.1"/>
</dbReference>
<dbReference type="EMBL" id="CP098248">
    <property type="protein sequence ID" value="WAV98016.1"/>
    <property type="molecule type" value="Genomic_DNA"/>
</dbReference>
<name>A0ABY7JK88_9BURK</name>
<sequence length="478" mass="52684">MATITFNKFDLGIDLRKSAAVSDANRLREMKNAYVTTGLATAKRPGFVKIATLEAGTKGLAAALGKLHTFYGGPDEIVHENPLFQAERLVCAEEVTDDENSETSHVAVHRAVTDVHYVDVFNGYLYVSAQHGDVCRHHYLGDDEITQITDANCPHTRTAIKTASKIFSISPDGSTVRYSKTGDPTVWTEADDAGFLPTGLNALGNREANALGLYRGNLVVLMRDGAQVWVVDPDPTAMSLAETVENVGSSYPQSLATVAGDLYFLSDFGFRSITTQQLVARLDDLDIGSPVDTLVRPVLQELKSTPKAVYFYGTGQYLCAIDRQMFVYSVSRTSKIAAWSRYELPFTVDAMDELDGVLYLRSGDDVYRLDEESHTDDGQEYEVILELPYMNFKAPGVLKRVYGVDLVMQGECCFSMRFDVRNVEAVTDEVRVVGNTYGGGLIPLEVTGTEFAPRFRNLTGEPFQLDALTIYYEPLGVL</sequence>